<dbReference type="Pfam" id="PF11258">
    <property type="entry name" value="DUF3048"/>
    <property type="match status" value="1"/>
</dbReference>
<evidence type="ECO:0000259" key="2">
    <source>
        <dbReference type="Pfam" id="PF17479"/>
    </source>
</evidence>
<accession>A0A174GGC9</accession>
<evidence type="ECO:0000313" key="3">
    <source>
        <dbReference type="EMBL" id="OBY10218.1"/>
    </source>
</evidence>
<protein>
    <recommendedName>
        <fullName evidence="5">Lipoprotein YerB</fullName>
    </recommendedName>
</protein>
<dbReference type="InterPro" id="IPR023158">
    <property type="entry name" value="YerB-like_sf"/>
</dbReference>
<organism evidence="3 4">
    <name type="scientific">Clostridium paraputrificum</name>
    <dbReference type="NCBI Taxonomy" id="29363"/>
    <lineage>
        <taxon>Bacteria</taxon>
        <taxon>Bacillati</taxon>
        <taxon>Bacillota</taxon>
        <taxon>Clostridia</taxon>
        <taxon>Eubacteriales</taxon>
        <taxon>Clostridiaceae</taxon>
        <taxon>Clostridium</taxon>
    </lineage>
</organism>
<sequence length="328" mass="37317">MKKRLAIIIITTLLGSCLYGCNKKEAVNSTNVIESKYSFPYTGEECDQTSINNTPFMVMVENSPSARPQSGLSQADIIYETSAEGGIPRFMALFHSQSPSIIGPVRSVRPYYITLSRENSLPFAHCGGSLDALNEIKQDNSIMSINEISKEHYFWRDSTRKAPHNLYTSSEKIRSFISTTNWDVKSKNFSTFDNEYYNSNDYKTCDNILITINNHYNTSYTYNNNVYTKYMDGEKAWDMAYESPLEFSNVIIQKTDIKLGEDGLHLDINMIGEGDGLLLSNGKILDIKWKKYSELSETKIYDMNGNELPLATGKTIWHIVDNKTSIKY</sequence>
<dbReference type="RefSeq" id="WP_027098545.1">
    <property type="nucleotide sequence ID" value="NZ_CABHIH010000004.1"/>
</dbReference>
<dbReference type="SUPFAM" id="SSF159774">
    <property type="entry name" value="YerB-like"/>
    <property type="match status" value="1"/>
</dbReference>
<dbReference type="EMBL" id="MAPZ01000024">
    <property type="protein sequence ID" value="OBY10218.1"/>
    <property type="molecule type" value="Genomic_DNA"/>
</dbReference>
<dbReference type="InterPro" id="IPR035328">
    <property type="entry name" value="DUF3048_C"/>
</dbReference>
<feature type="domain" description="DUF3048" evidence="1">
    <location>
        <begin position="42"/>
        <end position="181"/>
    </location>
</feature>
<keyword evidence="4" id="KW-1185">Reference proteome</keyword>
<evidence type="ECO:0008006" key="5">
    <source>
        <dbReference type="Google" id="ProtNLM"/>
    </source>
</evidence>
<feature type="domain" description="DUF3048" evidence="2">
    <location>
        <begin position="215"/>
        <end position="315"/>
    </location>
</feature>
<dbReference type="InterPro" id="IPR021416">
    <property type="entry name" value="DUF3048_N"/>
</dbReference>
<name>A0A174GGC9_9CLOT</name>
<dbReference type="Gene3D" id="3.50.90.10">
    <property type="entry name" value="YerB-like"/>
    <property type="match status" value="1"/>
</dbReference>
<evidence type="ECO:0000313" key="4">
    <source>
        <dbReference type="Proteomes" id="UP000092714"/>
    </source>
</evidence>
<dbReference type="eggNOG" id="COG1470">
    <property type="taxonomic scope" value="Bacteria"/>
</dbReference>
<dbReference type="GeneID" id="42776370"/>
<dbReference type="PROSITE" id="PS51257">
    <property type="entry name" value="PROKAR_LIPOPROTEIN"/>
    <property type="match status" value="1"/>
</dbReference>
<reference evidence="3 4" key="1">
    <citation type="submission" date="2016-06" db="EMBL/GenBank/DDBJ databases">
        <authorList>
            <person name="Kjaerup R.B."/>
            <person name="Dalgaard T.S."/>
            <person name="Juul-Madsen H.R."/>
        </authorList>
    </citation>
    <scope>NUCLEOTIDE SEQUENCE [LARGE SCALE GENOMIC DNA]</scope>
    <source>
        <strain evidence="3 4">373-A1</strain>
    </source>
</reference>
<comment type="caution">
    <text evidence="3">The sequence shown here is derived from an EMBL/GenBank/DDBJ whole genome shotgun (WGS) entry which is preliminary data.</text>
</comment>
<dbReference type="Pfam" id="PF17479">
    <property type="entry name" value="DUF3048_C"/>
    <property type="match status" value="1"/>
</dbReference>
<proteinExistence type="predicted"/>
<evidence type="ECO:0000259" key="1">
    <source>
        <dbReference type="Pfam" id="PF11258"/>
    </source>
</evidence>
<dbReference type="AlphaFoldDB" id="A0A174GGC9"/>
<gene>
    <name evidence="3" type="ORF">CP373A1_12000</name>
</gene>
<dbReference type="Proteomes" id="UP000092714">
    <property type="component" value="Unassembled WGS sequence"/>
</dbReference>